<dbReference type="Proteomes" id="UP000541444">
    <property type="component" value="Unassembled WGS sequence"/>
</dbReference>
<proteinExistence type="predicted"/>
<evidence type="ECO:0000313" key="2">
    <source>
        <dbReference type="Proteomes" id="UP000541444"/>
    </source>
</evidence>
<gene>
    <name evidence="1" type="ORF">GIB67_020362</name>
</gene>
<organism evidence="1 2">
    <name type="scientific">Kingdonia uniflora</name>
    <dbReference type="NCBI Taxonomy" id="39325"/>
    <lineage>
        <taxon>Eukaryota</taxon>
        <taxon>Viridiplantae</taxon>
        <taxon>Streptophyta</taxon>
        <taxon>Embryophyta</taxon>
        <taxon>Tracheophyta</taxon>
        <taxon>Spermatophyta</taxon>
        <taxon>Magnoliopsida</taxon>
        <taxon>Ranunculales</taxon>
        <taxon>Circaeasteraceae</taxon>
        <taxon>Kingdonia</taxon>
    </lineage>
</organism>
<comment type="caution">
    <text evidence="1">The sequence shown here is derived from an EMBL/GenBank/DDBJ whole genome shotgun (WGS) entry which is preliminary data.</text>
</comment>
<dbReference type="EMBL" id="JACGCM010002085">
    <property type="protein sequence ID" value="KAF6145171.1"/>
    <property type="molecule type" value="Genomic_DNA"/>
</dbReference>
<reference evidence="1 2" key="1">
    <citation type="journal article" date="2020" name="IScience">
        <title>Genome Sequencing of the Endangered Kingdonia uniflora (Circaeasteraceae, Ranunculales) Reveals Potential Mechanisms of Evolutionary Specialization.</title>
        <authorList>
            <person name="Sun Y."/>
            <person name="Deng T."/>
            <person name="Zhang A."/>
            <person name="Moore M.J."/>
            <person name="Landis J.B."/>
            <person name="Lin N."/>
            <person name="Zhang H."/>
            <person name="Zhang X."/>
            <person name="Huang J."/>
            <person name="Zhang X."/>
            <person name="Sun H."/>
            <person name="Wang H."/>
        </authorList>
    </citation>
    <scope>NUCLEOTIDE SEQUENCE [LARGE SCALE GENOMIC DNA]</scope>
    <source>
        <strain evidence="1">TB1705</strain>
        <tissue evidence="1">Leaf</tissue>
    </source>
</reference>
<dbReference type="OrthoDB" id="5590282at2759"/>
<protein>
    <submittedName>
        <fullName evidence="1">Uncharacterized protein</fullName>
    </submittedName>
</protein>
<sequence length="91" mass="10567">MKLLVLSTLKWRMRVVTPFTFMDYFFCKNNDDLPPPGSQISRLVELILRSTKDHLSHEDESKTSKDSVERNENDVQVLGGLWLYASVTQCF</sequence>
<name>A0A7J7LR88_9MAGN</name>
<accession>A0A7J7LR88</accession>
<keyword evidence="2" id="KW-1185">Reference proteome</keyword>
<evidence type="ECO:0000313" key="1">
    <source>
        <dbReference type="EMBL" id="KAF6145171.1"/>
    </source>
</evidence>
<dbReference type="AlphaFoldDB" id="A0A7J7LR88"/>
<dbReference type="Gene3D" id="1.10.472.10">
    <property type="entry name" value="Cyclin-like"/>
    <property type="match status" value="1"/>
</dbReference>